<name>A0ABS0E0N2_9GAMM</name>
<evidence type="ECO:0000313" key="2">
    <source>
        <dbReference type="Proteomes" id="UP000636811"/>
    </source>
</evidence>
<dbReference type="Proteomes" id="UP000636811">
    <property type="component" value="Unassembled WGS sequence"/>
</dbReference>
<gene>
    <name evidence="1" type="ORF">IV433_04425</name>
</gene>
<keyword evidence="2" id="KW-1185">Reference proteome</keyword>
<accession>A0ABS0E0N2</accession>
<comment type="caution">
    <text evidence="1">The sequence shown here is derived from an EMBL/GenBank/DDBJ whole genome shotgun (WGS) entry which is preliminary data.</text>
</comment>
<reference evidence="1 2" key="1">
    <citation type="submission" date="2020-11" db="EMBL/GenBank/DDBJ databases">
        <title>Taxonomic investigation of Rahnella strains.</title>
        <authorList>
            <person name="Lee S.D."/>
        </authorList>
    </citation>
    <scope>NUCLEOTIDE SEQUENCE [LARGE SCALE GENOMIC DNA]</scope>
    <source>
        <strain evidence="1 2">SAP-17</strain>
    </source>
</reference>
<dbReference type="RefSeq" id="WP_195813181.1">
    <property type="nucleotide sequence ID" value="NZ_JADOBI010000002.1"/>
</dbReference>
<dbReference type="EMBL" id="JADOBI010000002">
    <property type="protein sequence ID" value="MBF7978653.1"/>
    <property type="molecule type" value="Genomic_DNA"/>
</dbReference>
<organism evidence="1 2">
    <name type="scientific">Rahnella laticis</name>
    <dbReference type="NCBI Taxonomy" id="2787622"/>
    <lineage>
        <taxon>Bacteria</taxon>
        <taxon>Pseudomonadati</taxon>
        <taxon>Pseudomonadota</taxon>
        <taxon>Gammaproteobacteria</taxon>
        <taxon>Enterobacterales</taxon>
        <taxon>Yersiniaceae</taxon>
        <taxon>Rahnella</taxon>
    </lineage>
</organism>
<sequence>MQKIGSITSTADVNGEWTNGNVAAGTPPTILDAAWMNTVQRELANVVTGAGMALSPANDAQVLAALKSFISQGTAGLVGDMRNGKMSIPTASATATFTADEIIIETALGGFQYRLSSFSKTINLATTGAGGMDTGTVTSGYIAIYAIYNPTTGASALLATLTGTSAGSIYSGSNMPSGYTASALVSTWLVSSSQLTAGYQIDRDIYTTSLSAISTSAATTTPAVITFASAAFPVNAKTISGYGTVTAQANQTAEIWILSLPVIGQGVRCATNASAIAAGGIGQTFPLSKIPITSPQKLYLEAFASTSSSFPYAVNITGYSI</sequence>
<protein>
    <recommendedName>
        <fullName evidence="3">Phage tail protein</fullName>
    </recommendedName>
</protein>
<proteinExistence type="predicted"/>
<evidence type="ECO:0008006" key="3">
    <source>
        <dbReference type="Google" id="ProtNLM"/>
    </source>
</evidence>
<evidence type="ECO:0000313" key="1">
    <source>
        <dbReference type="EMBL" id="MBF7978653.1"/>
    </source>
</evidence>